<reference evidence="1 2" key="1">
    <citation type="journal article" date="2022" name="G3 (Bethesda)">
        <title>Whole-genome sequence and methylome profiling of the almond [Prunus dulcis (Mill.) D.A. Webb] cultivar 'Nonpareil'.</title>
        <authorList>
            <person name="D'Amico-Willman K.M."/>
            <person name="Ouma W.Z."/>
            <person name="Meulia T."/>
            <person name="Sideli G.M."/>
            <person name="Gradziel T.M."/>
            <person name="Fresnedo-Ramirez J."/>
        </authorList>
    </citation>
    <scope>NUCLEOTIDE SEQUENCE [LARGE SCALE GENOMIC DNA]</scope>
    <source>
        <strain evidence="1">Clone GOH B32 T37-40</strain>
    </source>
</reference>
<name>A0AAD4UY43_PRUDU</name>
<keyword evidence="2" id="KW-1185">Reference proteome</keyword>
<comment type="caution">
    <text evidence="1">The sequence shown here is derived from an EMBL/GenBank/DDBJ whole genome shotgun (WGS) entry which is preliminary data.</text>
</comment>
<organism evidence="1 2">
    <name type="scientific">Prunus dulcis</name>
    <name type="common">Almond</name>
    <name type="synonym">Amygdalus dulcis</name>
    <dbReference type="NCBI Taxonomy" id="3755"/>
    <lineage>
        <taxon>Eukaryota</taxon>
        <taxon>Viridiplantae</taxon>
        <taxon>Streptophyta</taxon>
        <taxon>Embryophyta</taxon>
        <taxon>Tracheophyta</taxon>
        <taxon>Spermatophyta</taxon>
        <taxon>Magnoliopsida</taxon>
        <taxon>eudicotyledons</taxon>
        <taxon>Gunneridae</taxon>
        <taxon>Pentapetalae</taxon>
        <taxon>rosids</taxon>
        <taxon>fabids</taxon>
        <taxon>Rosales</taxon>
        <taxon>Rosaceae</taxon>
        <taxon>Amygdaloideae</taxon>
        <taxon>Amygdaleae</taxon>
        <taxon>Prunus</taxon>
    </lineage>
</organism>
<sequence length="72" mass="7849">MSALELILGDQGRLLPGLGSWNPFIQKNPLRTQYLPFPSPSCALGCSSPVGGQVLFWSSDIVYQLNFIQALP</sequence>
<evidence type="ECO:0000313" key="1">
    <source>
        <dbReference type="EMBL" id="KAI5314269.1"/>
    </source>
</evidence>
<protein>
    <submittedName>
        <fullName evidence="1">Uncharacterized protein</fullName>
    </submittedName>
</protein>
<dbReference type="AlphaFoldDB" id="A0AAD4UY43"/>
<dbReference type="Proteomes" id="UP001054821">
    <property type="component" value="Chromosome 8"/>
</dbReference>
<evidence type="ECO:0000313" key="2">
    <source>
        <dbReference type="Proteomes" id="UP001054821"/>
    </source>
</evidence>
<proteinExistence type="predicted"/>
<dbReference type="EMBL" id="JAJFAZ020000008">
    <property type="protein sequence ID" value="KAI5314269.1"/>
    <property type="molecule type" value="Genomic_DNA"/>
</dbReference>
<accession>A0AAD4UY43</accession>
<gene>
    <name evidence="1" type="ORF">L3X38_043445</name>
</gene>